<dbReference type="EC" id="3.2.1.39" evidence="3"/>
<dbReference type="InterPro" id="IPR005200">
    <property type="entry name" value="Endo-beta-glucanase"/>
</dbReference>
<dbReference type="PROSITE" id="PS52008">
    <property type="entry name" value="GH81"/>
    <property type="match status" value="1"/>
</dbReference>
<evidence type="ECO:0000259" key="10">
    <source>
        <dbReference type="Pfam" id="PF03639"/>
    </source>
</evidence>
<accession>A0A9P0QUU9</accession>
<sequence length="754" mass="84170">MGLSDFQKVLKKIDNKLNNKTSSGHSSSPTSSSNSGSYNRAPAPLPQVSANSGSPLSSSDIFSKPISSSEPLPLFPRRQHNLKPKGCSEGNESIQTNNFYNNLCLEDQSFPIWTLPYSLWFSKDPSQGDIGFSFNHTEANQRVFGPDPNSNPAQFYFNPPRIKSWYFATADINAREEVQLENHNKLSVIAKWNGMTFPLVHGMGFVTAIYEQGKVPVIGSQVGIQDFRKVGNGKYRAMLFNQVVWTIYVSGANGNADLSLRDPQHIVSDRVNGSCTIQICRGESNFYDETAGCYPISCNLSGSVDGSRGQYKFLYNLKGQSQSGKTLVWCLPHHQEVLVSSCKQTGLKLDSPTKGVMKAYVTNELVMEENNLPIQISWEPWSEISGCSTPSSYSNSSLDLITRAAEAEVKQDVVGMANIDSMYTSGKILDKFAHILFVCSNIIRNQALTAELLPKLKQAIDIFATNRQKYPLVYDTTWKGLISSADPGADFGNSNYNDHHFHYGYHIHAIALVAKSDPTYFQSDEGARAKAYATELLRDVANPSSESDKWFPQSRSFDWFHGHSFAHGIFASGDGKDEESSSEDYHFAYGMKLFGNVTGNVDMENRANLMLAIMKRSMNMYMLYSDDNKIQPPQFIKNKVAGISFENKIDYSTYFGRGTIGNEWIHGIHMLPITPISSYIRGPKFVKEEWDQILAPIIDRIPDGWKGILLLNLALTDPKKAWKWFSRNDWNESQIDNGMSRTWSLAFIAGIGGA</sequence>
<dbReference type="GO" id="GO:0052861">
    <property type="term" value="F:endo-1,3(4)-beta-glucanase activity"/>
    <property type="evidence" value="ECO:0007669"/>
    <property type="project" value="InterPro"/>
</dbReference>
<dbReference type="FunFam" id="1.10.287.1170:FF:000001">
    <property type="entry name" value="Endo-1,3-beta-glucanase Engl1"/>
    <property type="match status" value="1"/>
</dbReference>
<dbReference type="GO" id="GO:0009986">
    <property type="term" value="C:cell surface"/>
    <property type="evidence" value="ECO:0007669"/>
    <property type="project" value="TreeGrafter"/>
</dbReference>
<dbReference type="PANTHER" id="PTHR31983:SF0">
    <property type="entry name" value="GLUCAN ENDO-1,3-BETA-D-GLUCOSIDASE 2"/>
    <property type="match status" value="1"/>
</dbReference>
<keyword evidence="5" id="KW-0119">Carbohydrate metabolism</keyword>
<name>A0A9P0QUU9_9ASCO</name>
<feature type="domain" description="Glycosyl hydrolase family 81 N-terminal" evidence="10">
    <location>
        <begin position="80"/>
        <end position="382"/>
    </location>
</feature>
<dbReference type="AlphaFoldDB" id="A0A9P0QUU9"/>
<evidence type="ECO:0000256" key="7">
    <source>
        <dbReference type="ARBA" id="ARBA00023316"/>
    </source>
</evidence>
<evidence type="ECO:0000256" key="4">
    <source>
        <dbReference type="ARBA" id="ARBA00022801"/>
    </source>
</evidence>
<dbReference type="PANTHER" id="PTHR31983">
    <property type="entry name" value="ENDO-1,3(4)-BETA-GLUCANASE 1"/>
    <property type="match status" value="1"/>
</dbReference>
<dbReference type="EMBL" id="CAKXYY010000026">
    <property type="protein sequence ID" value="CAH2355446.1"/>
    <property type="molecule type" value="Genomic_DNA"/>
</dbReference>
<evidence type="ECO:0000256" key="5">
    <source>
        <dbReference type="ARBA" id="ARBA00023277"/>
    </source>
</evidence>
<keyword evidence="6" id="KW-0326">Glycosidase</keyword>
<comment type="similarity">
    <text evidence="2">Belongs to the glycosyl hydrolase 81 family.</text>
</comment>
<dbReference type="Gene3D" id="2.70.98.30">
    <property type="entry name" value="Golgi alpha-mannosidase II, domain 4"/>
    <property type="match status" value="1"/>
</dbReference>
<dbReference type="InterPro" id="IPR040451">
    <property type="entry name" value="GH81_N"/>
</dbReference>
<keyword evidence="4" id="KW-0378">Hydrolase</keyword>
<feature type="compositionally biased region" description="Low complexity" evidence="9">
    <location>
        <begin position="21"/>
        <end position="37"/>
    </location>
</feature>
<dbReference type="Pfam" id="PF17652">
    <property type="entry name" value="Glyco_hydro81C"/>
    <property type="match status" value="1"/>
</dbReference>
<dbReference type="OrthoDB" id="4473401at2759"/>
<evidence type="ECO:0000259" key="11">
    <source>
        <dbReference type="Pfam" id="PF17652"/>
    </source>
</evidence>
<dbReference type="FunFam" id="1.20.5.420:FF:000008">
    <property type="entry name" value="Endo-1,3-beta-glucanase Engl1"/>
    <property type="match status" value="1"/>
</dbReference>
<dbReference type="GO" id="GO:0042973">
    <property type="term" value="F:glucan endo-1,3-beta-D-glucosidase activity"/>
    <property type="evidence" value="ECO:0007669"/>
    <property type="project" value="UniProtKB-EC"/>
</dbReference>
<evidence type="ECO:0000256" key="1">
    <source>
        <dbReference type="ARBA" id="ARBA00000382"/>
    </source>
</evidence>
<comment type="catalytic activity">
    <reaction evidence="1">
        <text>Hydrolysis of (1-&gt;3)-beta-D-glucosidic linkages in (1-&gt;3)-beta-D-glucans.</text>
        <dbReference type="EC" id="3.2.1.39"/>
    </reaction>
</comment>
<keyword evidence="7" id="KW-0961">Cell wall biogenesis/degradation</keyword>
<dbReference type="Gene3D" id="1.20.5.420">
    <property type="entry name" value="Immunoglobulin FC, subunit C"/>
    <property type="match status" value="1"/>
</dbReference>
<evidence type="ECO:0000256" key="6">
    <source>
        <dbReference type="ARBA" id="ARBA00023295"/>
    </source>
</evidence>
<evidence type="ECO:0000256" key="9">
    <source>
        <dbReference type="SAM" id="MobiDB-lite"/>
    </source>
</evidence>
<proteinExistence type="inferred from homology"/>
<dbReference type="GO" id="GO:0071555">
    <property type="term" value="P:cell wall organization"/>
    <property type="evidence" value="ECO:0007669"/>
    <property type="project" value="UniProtKB-KW"/>
</dbReference>
<dbReference type="Gene3D" id="1.10.287.1170">
    <property type="entry name" value="glycoside hydrolase family 81 endo-[beta] glucanase"/>
    <property type="match status" value="1"/>
</dbReference>
<keyword evidence="13" id="KW-1185">Reference proteome</keyword>
<evidence type="ECO:0000256" key="3">
    <source>
        <dbReference type="ARBA" id="ARBA00012780"/>
    </source>
</evidence>
<gene>
    <name evidence="12" type="ORF">CLIB1423_26S00980</name>
</gene>
<dbReference type="Pfam" id="PF03639">
    <property type="entry name" value="Glyco_hydro_81"/>
    <property type="match status" value="1"/>
</dbReference>
<evidence type="ECO:0000313" key="12">
    <source>
        <dbReference type="EMBL" id="CAH2355446.1"/>
    </source>
</evidence>
<comment type="caution">
    <text evidence="12">The sequence shown here is derived from an EMBL/GenBank/DDBJ whole genome shotgun (WGS) entry which is preliminary data.</text>
</comment>
<protein>
    <recommendedName>
        <fullName evidence="3">glucan endo-1,3-beta-D-glucosidase</fullName>
        <ecNumber evidence="3">3.2.1.39</ecNumber>
    </recommendedName>
</protein>
<dbReference type="InterPro" id="IPR040720">
    <property type="entry name" value="GH81_C"/>
</dbReference>
<keyword evidence="8" id="KW-0624">Polysaccharide degradation</keyword>
<feature type="region of interest" description="Disordered" evidence="9">
    <location>
        <begin position="14"/>
        <end position="62"/>
    </location>
</feature>
<feature type="domain" description="Glycosyl hydrolase family 81 C-terminal" evidence="11">
    <location>
        <begin position="393"/>
        <end position="745"/>
    </location>
</feature>
<dbReference type="GO" id="GO:0000272">
    <property type="term" value="P:polysaccharide catabolic process"/>
    <property type="evidence" value="ECO:0007669"/>
    <property type="project" value="UniProtKB-KW"/>
</dbReference>
<organism evidence="12 13">
    <name type="scientific">[Candida] railenensis</name>
    <dbReference type="NCBI Taxonomy" id="45579"/>
    <lineage>
        <taxon>Eukaryota</taxon>
        <taxon>Fungi</taxon>
        <taxon>Dikarya</taxon>
        <taxon>Ascomycota</taxon>
        <taxon>Saccharomycotina</taxon>
        <taxon>Pichiomycetes</taxon>
        <taxon>Debaryomycetaceae</taxon>
        <taxon>Kurtzmaniella</taxon>
    </lineage>
</organism>
<reference evidence="12" key="1">
    <citation type="submission" date="2022-03" db="EMBL/GenBank/DDBJ databases">
        <authorList>
            <person name="Legras J.-L."/>
            <person name="Devillers H."/>
            <person name="Grondin C."/>
        </authorList>
    </citation>
    <scope>NUCLEOTIDE SEQUENCE</scope>
    <source>
        <strain evidence="12">CLIB 1423</strain>
    </source>
</reference>
<dbReference type="Proteomes" id="UP000837801">
    <property type="component" value="Unassembled WGS sequence"/>
</dbReference>
<evidence type="ECO:0000256" key="2">
    <source>
        <dbReference type="ARBA" id="ARBA00010730"/>
    </source>
</evidence>
<evidence type="ECO:0000256" key="8">
    <source>
        <dbReference type="ARBA" id="ARBA00023326"/>
    </source>
</evidence>
<evidence type="ECO:0000313" key="13">
    <source>
        <dbReference type="Proteomes" id="UP000837801"/>
    </source>
</evidence>